<dbReference type="PRINTS" id="PR00313">
    <property type="entry name" value="CABNDNGRPT"/>
</dbReference>
<evidence type="ECO:0008006" key="6">
    <source>
        <dbReference type="Google" id="ProtNLM"/>
    </source>
</evidence>
<evidence type="ECO:0000313" key="3">
    <source>
        <dbReference type="EMBL" id="MBC3342403.1"/>
    </source>
</evidence>
<evidence type="ECO:0000256" key="2">
    <source>
        <dbReference type="SAM" id="MobiDB-lite"/>
    </source>
</evidence>
<sequence length="151" mass="15004">MAVINGTNGADTLTGTNEDDEINALGGNDVIKGSGGADKIDGGAASDTVDYSASAEAINVEIRPGTSSVGTGGDAEGDTLTAVEKVIGSAFNDSFTAAAISYATFEGGAGDDTYYVNGGGVTAIEQAGGGNDQILVSWNTHTMAANIERMT</sequence>
<comment type="caution">
    <text evidence="3">The sequence shown here is derived from an EMBL/GenBank/DDBJ whole genome shotgun (WGS) entry which is preliminary data.</text>
</comment>
<organism evidence="3">
    <name type="scientific">Pseudomonas khorasanensis</name>
    <dbReference type="NCBI Taxonomy" id="2745508"/>
    <lineage>
        <taxon>Bacteria</taxon>
        <taxon>Pseudomonadati</taxon>
        <taxon>Pseudomonadota</taxon>
        <taxon>Gammaproteobacteria</taxon>
        <taxon>Pseudomonadales</taxon>
        <taxon>Pseudomonadaceae</taxon>
        <taxon>Pseudomonas</taxon>
    </lineage>
</organism>
<keyword evidence="5" id="KW-1185">Reference proteome</keyword>
<feature type="compositionally biased region" description="Polar residues" evidence="2">
    <location>
        <begin position="1"/>
        <end position="16"/>
    </location>
</feature>
<reference evidence="3 5" key="1">
    <citation type="journal article" date="2020" name="Microorganisms">
        <title>Reliable Identification of Environmental Pseudomonas Isolates Using the rpoD Gene.</title>
        <authorList>
            <consortium name="The Broad Institute Genome Sequencing Platform"/>
            <person name="Girard L."/>
            <person name="Lood C."/>
            <person name="Rokni-Zadeh H."/>
            <person name="van Noort V."/>
            <person name="Lavigne R."/>
            <person name="De Mot R."/>
        </authorList>
    </citation>
    <scope>NUCLEOTIDE SEQUENCE</scope>
    <source>
        <strain evidence="3 5">SWRI153</strain>
    </source>
</reference>
<dbReference type="GO" id="GO:0005509">
    <property type="term" value="F:calcium ion binding"/>
    <property type="evidence" value="ECO:0007669"/>
    <property type="project" value="InterPro"/>
</dbReference>
<dbReference type="Proteomes" id="UP000648816">
    <property type="component" value="Unassembled WGS sequence"/>
</dbReference>
<name>A0A923F4M9_9PSED</name>
<reference evidence="4" key="3">
    <citation type="submission" date="2021-06" db="EMBL/GenBank/DDBJ databases">
        <title>Updating the genus Pseudomonas: Description of 43 new species and partition of the Pseudomonas putida group.</title>
        <authorList>
            <person name="Girard L."/>
            <person name="Lood C."/>
            <person name="Vandamme P."/>
            <person name="Rokni-Zadeh H."/>
            <person name="Van Noort V."/>
            <person name="Hofte M."/>
            <person name="Lavigne R."/>
            <person name="De Mot R."/>
        </authorList>
    </citation>
    <scope>NUCLEOTIDE SEQUENCE</scope>
    <source>
        <strain evidence="4">SWRI153</strain>
    </source>
</reference>
<proteinExistence type="predicted"/>
<reference evidence="3" key="2">
    <citation type="submission" date="2020-07" db="EMBL/GenBank/DDBJ databases">
        <authorList>
            <person name="Lood C."/>
            <person name="Girard L."/>
        </authorList>
    </citation>
    <scope>NUCLEOTIDE SEQUENCE</scope>
    <source>
        <strain evidence="3">SWRI153</strain>
    </source>
</reference>
<dbReference type="InterPro" id="IPR001343">
    <property type="entry name" value="Hemolysn_Ca-bd"/>
</dbReference>
<accession>A0A923F4M9</accession>
<dbReference type="RefSeq" id="WP_186532071.1">
    <property type="nucleotide sequence ID" value="NZ_JABWQP020000001.1"/>
</dbReference>
<dbReference type="Gene3D" id="2.150.10.10">
    <property type="entry name" value="Serralysin-like metalloprotease, C-terminal"/>
    <property type="match status" value="2"/>
</dbReference>
<feature type="region of interest" description="Disordered" evidence="2">
    <location>
        <begin position="1"/>
        <end position="22"/>
    </location>
</feature>
<evidence type="ECO:0000256" key="1">
    <source>
        <dbReference type="ARBA" id="ARBA00022837"/>
    </source>
</evidence>
<dbReference type="EMBL" id="JABWQP010000005">
    <property type="protein sequence ID" value="MBC3342403.1"/>
    <property type="molecule type" value="Genomic_DNA"/>
</dbReference>
<keyword evidence="1" id="KW-0106">Calcium</keyword>
<dbReference type="InterPro" id="IPR011049">
    <property type="entry name" value="Serralysin-like_metalloprot_C"/>
</dbReference>
<dbReference type="SUPFAM" id="SSF51120">
    <property type="entry name" value="beta-Roll"/>
    <property type="match status" value="1"/>
</dbReference>
<protein>
    <recommendedName>
        <fullName evidence="6">Calcium-binding protein</fullName>
    </recommendedName>
</protein>
<dbReference type="InterPro" id="IPR018511">
    <property type="entry name" value="Hemolysin-typ_Ca-bd_CS"/>
</dbReference>
<gene>
    <name evidence="4" type="ORF">HU727_001090</name>
    <name evidence="3" type="ORF">HU727_12190</name>
</gene>
<dbReference type="EMBL" id="JABWQP020000001">
    <property type="protein sequence ID" value="MBV4484180.1"/>
    <property type="molecule type" value="Genomic_DNA"/>
</dbReference>
<evidence type="ECO:0000313" key="5">
    <source>
        <dbReference type="Proteomes" id="UP000648816"/>
    </source>
</evidence>
<dbReference type="AlphaFoldDB" id="A0A923F4M9"/>
<dbReference type="PROSITE" id="PS00330">
    <property type="entry name" value="HEMOLYSIN_CALCIUM"/>
    <property type="match status" value="1"/>
</dbReference>
<evidence type="ECO:0000313" key="4">
    <source>
        <dbReference type="EMBL" id="MBV4484180.1"/>
    </source>
</evidence>
<dbReference type="Pfam" id="PF00353">
    <property type="entry name" value="HemolysinCabind"/>
    <property type="match status" value="2"/>
</dbReference>